<dbReference type="AlphaFoldDB" id="A0A9X0W7V7"/>
<reference evidence="2 3" key="1">
    <citation type="journal article" date="2020" name="Microorganisms">
        <title>Osmotic Adaptation and Compatible Solute Biosynthesis of Phototrophic Bacteria as Revealed from Genome Analyses.</title>
        <authorList>
            <person name="Imhoff J.F."/>
            <person name="Rahn T."/>
            <person name="Kunzel S."/>
            <person name="Keller A."/>
            <person name="Neulinger S.C."/>
        </authorList>
    </citation>
    <scope>NUCLEOTIDE SEQUENCE [LARGE SCALE GENOMIC DNA]</scope>
    <source>
        <strain evidence="2 3">DSM 25653</strain>
    </source>
</reference>
<sequence>MTDYSETLTHRLPRRYQSLDILNEWDLNLFVLPQAPPQTASAQPSQRRIITFGLYEEARQRQQLLEWTDRLRKTEPETLFAHATLKPLIAETRGHLRTLARESAITGLSPLIQAMLIPMLRVLFQTYAQSPVPAHAKPETIIAFVRTLQTSLRLPSLKQAIDHHQRAQRKALKNHIQKVKGHFQQHRCLTFVHVLFEREPHRQQWLHDRAQHHREFLRARTALFKACRQGRERAFVDLLGYHWRLISPLEQGLRLWMVFVFAPTNRESRPISESPEERAQQCAAYWRETITQGWGVGLIAHGPDQPARRSAQLGLVCRDDAQAIARLQRLLSTFDALSCLDVLPAPTRARATLKGAQQQRSQGNGRGRAGQG</sequence>
<proteinExistence type="predicted"/>
<gene>
    <name evidence="2" type="ORF">CKO42_09040</name>
</gene>
<accession>A0A9X0W7V7</accession>
<evidence type="ECO:0000313" key="3">
    <source>
        <dbReference type="Proteomes" id="UP001138768"/>
    </source>
</evidence>
<protein>
    <submittedName>
        <fullName evidence="2">Uncharacterized protein</fullName>
    </submittedName>
</protein>
<name>A0A9X0W7V7_9GAMM</name>
<comment type="caution">
    <text evidence="2">The sequence shown here is derived from an EMBL/GenBank/DDBJ whole genome shotgun (WGS) entry which is preliminary data.</text>
</comment>
<dbReference type="EMBL" id="NRRY01000011">
    <property type="protein sequence ID" value="MBK1618580.1"/>
    <property type="molecule type" value="Genomic_DNA"/>
</dbReference>
<feature type="region of interest" description="Disordered" evidence="1">
    <location>
        <begin position="351"/>
        <end position="372"/>
    </location>
</feature>
<evidence type="ECO:0000256" key="1">
    <source>
        <dbReference type="SAM" id="MobiDB-lite"/>
    </source>
</evidence>
<dbReference type="Proteomes" id="UP001138768">
    <property type="component" value="Unassembled WGS sequence"/>
</dbReference>
<dbReference type="RefSeq" id="WP_200242413.1">
    <property type="nucleotide sequence ID" value="NZ_NRRY01000011.1"/>
</dbReference>
<keyword evidence="3" id="KW-1185">Reference proteome</keyword>
<organism evidence="2 3">
    <name type="scientific">Lamprobacter modestohalophilus</name>
    <dbReference type="NCBI Taxonomy" id="1064514"/>
    <lineage>
        <taxon>Bacteria</taxon>
        <taxon>Pseudomonadati</taxon>
        <taxon>Pseudomonadota</taxon>
        <taxon>Gammaproteobacteria</taxon>
        <taxon>Chromatiales</taxon>
        <taxon>Chromatiaceae</taxon>
        <taxon>Lamprobacter</taxon>
    </lineage>
</organism>
<evidence type="ECO:0000313" key="2">
    <source>
        <dbReference type="EMBL" id="MBK1618580.1"/>
    </source>
</evidence>